<evidence type="ECO:0000259" key="8">
    <source>
        <dbReference type="Pfam" id="PF12896"/>
    </source>
</evidence>
<feature type="coiled-coil region" evidence="6">
    <location>
        <begin position="696"/>
        <end position="723"/>
    </location>
</feature>
<evidence type="ECO:0000313" key="9">
    <source>
        <dbReference type="EMBL" id="SSX30962.1"/>
    </source>
</evidence>
<dbReference type="GO" id="GO:0005680">
    <property type="term" value="C:anaphase-promoting complex"/>
    <property type="evidence" value="ECO:0007669"/>
    <property type="project" value="InterPro"/>
</dbReference>
<keyword evidence="5" id="KW-0131">Cell cycle</keyword>
<dbReference type="PANTHER" id="PTHR13260">
    <property type="entry name" value="ANAPHASE PROMOTING COMPLEX SUBUNIT 4 APC4"/>
    <property type="match status" value="1"/>
</dbReference>
<dbReference type="GO" id="GO:0031145">
    <property type="term" value="P:anaphase-promoting complex-dependent catabolic process"/>
    <property type="evidence" value="ECO:0007669"/>
    <property type="project" value="InterPro"/>
</dbReference>
<sequence>MSHTEIKQITSRNVSYQIELMEWSKKMDLIAISTKGDVIIHRFKWQKVWSYQAPSENLKARSIAWRNDEKMIAVGYNNGLIVLLDIENKEEVYTLNMECSVSCMLWTNCSNPIITHEESDSIPSQFDQSKFLPPLPSLNSMSSTTKKNDYNTLKFYSNDTLNLLVIGLENAKLNLSIFGMITCANIDLKPLFNEEESIEIKDLIMSNDLKQIFVVVRTNNSTQVLIYQNSVLSKYSVSLFKIALQHGYVKNTLSYIKDTIQSITEAWETVLLEMDNKLIKFADSQPPGTISSDFLELLMFGYPPTTALHQFLTKDLTEKGLKKLANSIELSYSTIQKLVVKPLTVSGINILYHLNVLKGMSKNKCFYGDLLDESIDEAVSYAGSLLIKAKELQQTIETSMRDYKIFFRWLYAVIVRLMDETVPDDIAAVRQQEINYLAEFLRHLDDINEKIENEDSCKRKFNLERVGQYIEDKNLVFPFVDDCPNSWKQLLEANECLKNCPNLFPHDKNLSLLQQFNKLSNKINQAFSHPQTTISKGFELCKTIINPLTNIENLDLVHATSIYLENEKIALFVILDNNKEFTFIETDEFNCVKTVKLRLCTPLKEIHEIIYQHLQFYNESTLSILLSSSSSMKNTCFFMQFPIMKLRELAMPYSNGGHMRVLDAFEVIDETLIKQIDGIDGIKIAVSGPRKVCSILSQSKKSIKIYEMEIDEEDEELLESSNNATLEY</sequence>
<dbReference type="Pfam" id="PF12896">
    <property type="entry name" value="ANAPC4"/>
    <property type="match status" value="1"/>
</dbReference>
<dbReference type="InterPro" id="IPR015943">
    <property type="entry name" value="WD40/YVTN_repeat-like_dom_sf"/>
</dbReference>
<evidence type="ECO:0000256" key="3">
    <source>
        <dbReference type="ARBA" id="ARBA00022776"/>
    </source>
</evidence>
<gene>
    <name evidence="9" type="primary">CSON003094</name>
</gene>
<proteinExistence type="predicted"/>
<evidence type="ECO:0000256" key="1">
    <source>
        <dbReference type="ARBA" id="ARBA00016067"/>
    </source>
</evidence>
<name>A0A336MKM9_CULSO</name>
<dbReference type="OMA" id="FGMFYCG"/>
<evidence type="ECO:0000259" key="7">
    <source>
        <dbReference type="Pfam" id="PF12894"/>
    </source>
</evidence>
<feature type="domain" description="Anaphase-promoting complex subunit 4 long" evidence="8">
    <location>
        <begin position="224"/>
        <end position="420"/>
    </location>
</feature>
<dbReference type="SUPFAM" id="SSF50978">
    <property type="entry name" value="WD40 repeat-like"/>
    <property type="match status" value="1"/>
</dbReference>
<keyword evidence="2" id="KW-0132">Cell division</keyword>
<reference evidence="9" key="1">
    <citation type="submission" date="2018-07" db="EMBL/GenBank/DDBJ databases">
        <authorList>
            <person name="Quirk P.G."/>
            <person name="Krulwich T.A."/>
        </authorList>
    </citation>
    <scope>NUCLEOTIDE SEQUENCE</scope>
</reference>
<feature type="domain" description="Anaphase-promoting complex subunit 4-like WD40" evidence="7">
    <location>
        <begin position="21"/>
        <end position="107"/>
    </location>
</feature>
<dbReference type="Gene3D" id="2.130.10.10">
    <property type="entry name" value="YVTN repeat-like/Quinoprotein amine dehydrogenase"/>
    <property type="match status" value="1"/>
</dbReference>
<accession>A0A336MKM9</accession>
<dbReference type="AlphaFoldDB" id="A0A336MKM9"/>
<evidence type="ECO:0000256" key="6">
    <source>
        <dbReference type="SAM" id="Coils"/>
    </source>
</evidence>
<evidence type="ECO:0000256" key="4">
    <source>
        <dbReference type="ARBA" id="ARBA00022786"/>
    </source>
</evidence>
<dbReference type="EMBL" id="UFQT01001536">
    <property type="protein sequence ID" value="SSX30962.1"/>
    <property type="molecule type" value="Genomic_DNA"/>
</dbReference>
<dbReference type="VEuPathDB" id="VectorBase:CSON003094"/>
<dbReference type="PANTHER" id="PTHR13260:SF0">
    <property type="entry name" value="ANAPHASE-PROMOTING COMPLEX SUBUNIT 4"/>
    <property type="match status" value="1"/>
</dbReference>
<dbReference type="GO" id="GO:0051301">
    <property type="term" value="P:cell division"/>
    <property type="evidence" value="ECO:0007669"/>
    <property type="project" value="UniProtKB-KW"/>
</dbReference>
<protein>
    <recommendedName>
        <fullName evidence="1">Anaphase-promoting complex subunit 4</fullName>
    </recommendedName>
</protein>
<dbReference type="InterPro" id="IPR024977">
    <property type="entry name" value="Apc4-like_WD40_dom"/>
</dbReference>
<evidence type="ECO:0000256" key="5">
    <source>
        <dbReference type="ARBA" id="ARBA00023306"/>
    </source>
</evidence>
<dbReference type="Pfam" id="PF12894">
    <property type="entry name" value="ANAPC4_WD40"/>
    <property type="match status" value="1"/>
</dbReference>
<dbReference type="GO" id="GO:0070979">
    <property type="term" value="P:protein K11-linked ubiquitination"/>
    <property type="evidence" value="ECO:0007669"/>
    <property type="project" value="TreeGrafter"/>
</dbReference>
<keyword evidence="4" id="KW-0833">Ubl conjugation pathway</keyword>
<dbReference type="GO" id="GO:0034399">
    <property type="term" value="C:nuclear periphery"/>
    <property type="evidence" value="ECO:0007669"/>
    <property type="project" value="TreeGrafter"/>
</dbReference>
<organism evidence="9">
    <name type="scientific">Culicoides sonorensis</name>
    <name type="common">Biting midge</name>
    <dbReference type="NCBI Taxonomy" id="179676"/>
    <lineage>
        <taxon>Eukaryota</taxon>
        <taxon>Metazoa</taxon>
        <taxon>Ecdysozoa</taxon>
        <taxon>Arthropoda</taxon>
        <taxon>Hexapoda</taxon>
        <taxon>Insecta</taxon>
        <taxon>Pterygota</taxon>
        <taxon>Neoptera</taxon>
        <taxon>Endopterygota</taxon>
        <taxon>Diptera</taxon>
        <taxon>Nematocera</taxon>
        <taxon>Chironomoidea</taxon>
        <taxon>Ceratopogonidae</taxon>
        <taxon>Ceratopogoninae</taxon>
        <taxon>Culicoides</taxon>
        <taxon>Monoculicoides</taxon>
    </lineage>
</organism>
<keyword evidence="6" id="KW-0175">Coiled coil</keyword>
<evidence type="ECO:0000256" key="2">
    <source>
        <dbReference type="ARBA" id="ARBA00022618"/>
    </source>
</evidence>
<keyword evidence="3" id="KW-0498">Mitosis</keyword>
<dbReference type="InterPro" id="IPR024790">
    <property type="entry name" value="APC4_long_dom"/>
</dbReference>
<dbReference type="InterPro" id="IPR024789">
    <property type="entry name" value="APC4"/>
</dbReference>
<dbReference type="InterPro" id="IPR036322">
    <property type="entry name" value="WD40_repeat_dom_sf"/>
</dbReference>